<feature type="region of interest" description="Disordered" evidence="2">
    <location>
        <begin position="1"/>
        <end position="25"/>
    </location>
</feature>
<dbReference type="Pfam" id="PF00023">
    <property type="entry name" value="Ank"/>
    <property type="match status" value="1"/>
</dbReference>
<feature type="compositionally biased region" description="Basic residues" evidence="2">
    <location>
        <begin position="406"/>
        <end position="417"/>
    </location>
</feature>
<feature type="region of interest" description="Disordered" evidence="2">
    <location>
        <begin position="68"/>
        <end position="111"/>
    </location>
</feature>
<dbReference type="PROSITE" id="PS50297">
    <property type="entry name" value="ANK_REP_REGION"/>
    <property type="match status" value="3"/>
</dbReference>
<feature type="compositionally biased region" description="Polar residues" evidence="2">
    <location>
        <begin position="376"/>
        <end position="385"/>
    </location>
</feature>
<dbReference type="InterPro" id="IPR002110">
    <property type="entry name" value="Ankyrin_rpt"/>
</dbReference>
<dbReference type="GO" id="GO:0005654">
    <property type="term" value="C:nucleoplasm"/>
    <property type="evidence" value="ECO:0007669"/>
    <property type="project" value="TreeGrafter"/>
</dbReference>
<dbReference type="Gene3D" id="1.25.40.20">
    <property type="entry name" value="Ankyrin repeat-containing domain"/>
    <property type="match status" value="1"/>
</dbReference>
<feature type="repeat" description="ANK" evidence="1">
    <location>
        <begin position="218"/>
        <end position="250"/>
    </location>
</feature>
<proteinExistence type="predicted"/>
<evidence type="ECO:0000313" key="4">
    <source>
        <dbReference type="Proteomes" id="UP000270296"/>
    </source>
</evidence>
<dbReference type="InterPro" id="IPR053210">
    <property type="entry name" value="ANKRD12"/>
</dbReference>
<dbReference type="AlphaFoldDB" id="A0A183IN90"/>
<dbReference type="Pfam" id="PF12796">
    <property type="entry name" value="Ank_2"/>
    <property type="match status" value="1"/>
</dbReference>
<name>A0A183IN90_9BILA</name>
<dbReference type="OrthoDB" id="5841750at2759"/>
<dbReference type="PROSITE" id="PS50088">
    <property type="entry name" value="ANK_REPEAT"/>
    <property type="match status" value="3"/>
</dbReference>
<keyword evidence="4" id="KW-1185">Reference proteome</keyword>
<dbReference type="Proteomes" id="UP000270296">
    <property type="component" value="Unassembled WGS sequence"/>
</dbReference>
<dbReference type="WBParaSite" id="SBAD_0000529601-mRNA-1">
    <property type="protein sequence ID" value="SBAD_0000529601-mRNA-1"/>
    <property type="gene ID" value="SBAD_0000529601"/>
</dbReference>
<feature type="repeat" description="ANK" evidence="1">
    <location>
        <begin position="185"/>
        <end position="217"/>
    </location>
</feature>
<reference evidence="5" key="1">
    <citation type="submission" date="2016-06" db="UniProtKB">
        <authorList>
            <consortium name="WormBaseParasite"/>
        </authorList>
    </citation>
    <scope>IDENTIFICATION</scope>
</reference>
<dbReference type="SMART" id="SM00248">
    <property type="entry name" value="ANK"/>
    <property type="match status" value="3"/>
</dbReference>
<feature type="repeat" description="ANK" evidence="1">
    <location>
        <begin position="115"/>
        <end position="147"/>
    </location>
</feature>
<keyword evidence="1" id="KW-0040">ANK repeat</keyword>
<evidence type="ECO:0000313" key="5">
    <source>
        <dbReference type="WBParaSite" id="SBAD_0000529601-mRNA-1"/>
    </source>
</evidence>
<dbReference type="EMBL" id="UZAM01008746">
    <property type="protein sequence ID" value="VDP06234.1"/>
    <property type="molecule type" value="Genomic_DNA"/>
</dbReference>
<dbReference type="PANTHER" id="PTHR24149:SF14">
    <property type="entry name" value="ANKYRIN REPEAT DOMAIN 12"/>
    <property type="match status" value="1"/>
</dbReference>
<protein>
    <submittedName>
        <fullName evidence="5">ANK_REP_REGION domain-containing protein</fullName>
    </submittedName>
</protein>
<gene>
    <name evidence="3" type="ORF">SBAD_LOCUS5086</name>
</gene>
<dbReference type="InterPro" id="IPR036770">
    <property type="entry name" value="Ankyrin_rpt-contain_sf"/>
</dbReference>
<feature type="region of interest" description="Disordered" evidence="2">
    <location>
        <begin position="706"/>
        <end position="784"/>
    </location>
</feature>
<feature type="compositionally biased region" description="Low complexity" evidence="2">
    <location>
        <begin position="71"/>
        <end position="101"/>
    </location>
</feature>
<evidence type="ECO:0000256" key="1">
    <source>
        <dbReference type="PROSITE-ProRule" id="PRU00023"/>
    </source>
</evidence>
<dbReference type="SUPFAM" id="SSF48403">
    <property type="entry name" value="Ankyrin repeat"/>
    <property type="match status" value="1"/>
</dbReference>
<reference evidence="3 4" key="2">
    <citation type="submission" date="2018-11" db="EMBL/GenBank/DDBJ databases">
        <authorList>
            <consortium name="Pathogen Informatics"/>
        </authorList>
    </citation>
    <scope>NUCLEOTIDE SEQUENCE [LARGE SCALE GENOMIC DNA]</scope>
</reference>
<sequence>MGRRIAHEVGSSQSDNWWKSRHRPKRQRLTTASRCSFCPRSERQQLALLRRKQVQAQAQVQAPVSSEVDGSCPIVSRSSSSSSSLAAVPPEPAAVAAPASPRGHNVARSSRRNNCGETLLHIAARRGNTKRCSELLDEGADVNAITWVDWQSATNRARRNVPAIERGLSVVFLSILHPTEAFLPPGWTPLHEACNQGRYEVAKLLIEHQADVFAKGLEDDTPLHDAVRSGNTELIQLLLCRGADPLQNNALKIKPIDLCVNDDVKRVLLGTVGVQAVEEHLDSFSQETNSSQNTSESASADSGLFQQGIHDDRPVVIRLAFDAMATENFPVSRGLSSSVSGQFSEADADKTVVAEFAANPDGSRLADPVSTGDGSGESSSLTTAVSVGGNEYGGGSVPQTPSRTGPHTRRYLKRSRGSSRQQHQQQEATRHCMKRKLSRRDTMRKTKVTAAVDVYEFHTSDSENESSLPNISPSYRCKIKSTANGSNRQQQPPPNIVELPVAVSNATSLSSPPPASTPVLPNVERQQQLNLDVETEMLNITVTGSAPCQSQPPPVCSPPNVGDTTSLPVTQPSVMASWSNSAKRNELTSGSSLKERLLASYRKESSQISQLICSMKSMTCQSETTVAVATTDNLAVGDVAGASGDQKTIEGSSVLPTVVYFSPISMCLKNPVSDESDSGEARGRYGAPPRYLQCADGHTKVIAAEPTTSGVSKTASPKVPPLKLVLSNPGRKNSEDEPGKDGSPTYVVRSENHSPEIREEASHCHKADDAAKRTAAPVESSHRI</sequence>
<evidence type="ECO:0000313" key="3">
    <source>
        <dbReference type="EMBL" id="VDP06234.1"/>
    </source>
</evidence>
<accession>A0A183IN90</accession>
<evidence type="ECO:0000256" key="2">
    <source>
        <dbReference type="SAM" id="MobiDB-lite"/>
    </source>
</evidence>
<feature type="region of interest" description="Disordered" evidence="2">
    <location>
        <begin position="359"/>
        <end position="445"/>
    </location>
</feature>
<feature type="compositionally biased region" description="Basic and acidic residues" evidence="2">
    <location>
        <begin position="750"/>
        <end position="772"/>
    </location>
</feature>
<organism evidence="5">
    <name type="scientific">Soboliphyme baturini</name>
    <dbReference type="NCBI Taxonomy" id="241478"/>
    <lineage>
        <taxon>Eukaryota</taxon>
        <taxon>Metazoa</taxon>
        <taxon>Ecdysozoa</taxon>
        <taxon>Nematoda</taxon>
        <taxon>Enoplea</taxon>
        <taxon>Dorylaimia</taxon>
        <taxon>Dioctophymatida</taxon>
        <taxon>Dioctophymatoidea</taxon>
        <taxon>Soboliphymatidae</taxon>
        <taxon>Soboliphyme</taxon>
    </lineage>
</organism>
<feature type="compositionally biased region" description="Polar residues" evidence="2">
    <location>
        <begin position="706"/>
        <end position="715"/>
    </location>
</feature>
<dbReference type="PANTHER" id="PTHR24149">
    <property type="entry name" value="ANKYRIN REPEAT DOMAIN-CONTAINING PROTEIN 12"/>
    <property type="match status" value="1"/>
</dbReference>